<evidence type="ECO:0000313" key="2">
    <source>
        <dbReference type="EMBL" id="SDN24966.1"/>
    </source>
</evidence>
<dbReference type="PROSITE" id="PS51257">
    <property type="entry name" value="PROKAR_LIPOPROTEIN"/>
    <property type="match status" value="1"/>
</dbReference>
<dbReference type="OrthoDB" id="5178481at2"/>
<protein>
    <submittedName>
        <fullName evidence="2">Uncharacterized protein</fullName>
    </submittedName>
</protein>
<organism evidence="2 3">
    <name type="scientific">Nocardioides szechwanensis</name>
    <dbReference type="NCBI Taxonomy" id="1005944"/>
    <lineage>
        <taxon>Bacteria</taxon>
        <taxon>Bacillati</taxon>
        <taxon>Actinomycetota</taxon>
        <taxon>Actinomycetes</taxon>
        <taxon>Propionibacteriales</taxon>
        <taxon>Nocardioidaceae</taxon>
        <taxon>Nocardioides</taxon>
    </lineage>
</organism>
<keyword evidence="3" id="KW-1185">Reference proteome</keyword>
<reference evidence="2 3" key="1">
    <citation type="submission" date="2016-10" db="EMBL/GenBank/DDBJ databases">
        <authorList>
            <person name="de Groot N.N."/>
        </authorList>
    </citation>
    <scope>NUCLEOTIDE SEQUENCE [LARGE SCALE GENOMIC DNA]</scope>
    <source>
        <strain evidence="2 3">CGMCC 1.11147</strain>
    </source>
</reference>
<dbReference type="STRING" id="1005944.SAMN05192576_1844"/>
<feature type="chain" id="PRO_5039595974" evidence="1">
    <location>
        <begin position="20"/>
        <end position="196"/>
    </location>
</feature>
<dbReference type="Proteomes" id="UP000199004">
    <property type="component" value="Unassembled WGS sequence"/>
</dbReference>
<sequence>MRVLGPLLLLALLVGCGDAGGGRTAIDDDPSDAPLLTSGVTLVLDDGDGVELCLGGAADSLPPQCGGPTLVGWDWADVDDETYESASGVRWGEFAVTGTYDGSDFTPTEVVPADEYDASQLPPYEPPGTPSPERTEVELLDIQRELTELPEHLGSGTPGGVVELIVIYDDGTLQQRLDDEYGEGVVVVQSMLQPVG</sequence>
<dbReference type="AlphaFoldDB" id="A0A1G9ZWP1"/>
<keyword evidence="1" id="KW-0732">Signal</keyword>
<feature type="signal peptide" evidence="1">
    <location>
        <begin position="1"/>
        <end position="19"/>
    </location>
</feature>
<evidence type="ECO:0000256" key="1">
    <source>
        <dbReference type="SAM" id="SignalP"/>
    </source>
</evidence>
<name>A0A1G9ZWP1_9ACTN</name>
<gene>
    <name evidence="2" type="ORF">SAMN05192576_1844</name>
</gene>
<dbReference type="EMBL" id="FNIC01000002">
    <property type="protein sequence ID" value="SDN24966.1"/>
    <property type="molecule type" value="Genomic_DNA"/>
</dbReference>
<accession>A0A1G9ZWP1</accession>
<evidence type="ECO:0000313" key="3">
    <source>
        <dbReference type="Proteomes" id="UP000199004"/>
    </source>
</evidence>
<dbReference type="RefSeq" id="WP_091023939.1">
    <property type="nucleotide sequence ID" value="NZ_BKAE01000019.1"/>
</dbReference>
<proteinExistence type="predicted"/>